<feature type="region of interest" description="Disordered" evidence="1">
    <location>
        <begin position="1"/>
        <end position="37"/>
    </location>
</feature>
<dbReference type="OrthoDB" id="544685at2759"/>
<sequence length="857" mass="94609">MTGIAPKKKQKGRKHEADFTPQNVGNRGAKGKTQPVSMPIAQSATKEQILRSAVNMAVTGGSFVDTRIFCFSRRTHDGIVDRVRPVYANSGALKIASGFFLSSLEGGWKEQIDSQPSTDCYEYDSDSDLELEDYEDVVPTDDFGEPATYEELFSKNINDAAESEVRDGVKTGDVCGDTVPVSAPESSSILPVNRAMESDGGRTQILFIKNVAYTTLRAFAFYVMTGALEFSALSSEGDAPAVGPAKPYDTPRCSPKSMYRFAEMCCMTDLQELALKDITAKLSSGNILAELFSTFTSWYPDVQKAELDFLSEKCRSSPKVLDGLSRWTSKMARGDLPYGGDILASLCQQLAMSFEKPKCPNGHARTSNDVQVEHKCNTCGRFTVFLQAWGTSAQMETFREEEREGRMTVVLGGKVLVIDVELSVNRSDPDCPMVTVAGLKTSYAIPNTASGSTTQGSLSLDGFLADRLQAFLTEVQKEPEEQDCLRAERFGRLFSEDLIYLMQLDQLALNEGDGGLRWFSDIDALAQETEKFAMMEAEAIVGCISRAFTHVAPSLFNWRIHIVFDTCLAASLSSPTTNMPPPFTCVSLTTGNLDDGRLPYLGPRFHRRWATLWHNYEPVANAGDRACGQSSEWDVTYRQHANDGIRVRELVRSITNPISPERYTTLYTSPTGAHPQLHLRLTAPDEPGFILEKVPVHTLKEIWGILEIVKEQCWLNEIISAYTWTPEGLNIGEGLGEDIDDSEATQDDLQAILKGMVEISVAFDPSRPRGVALDVSGAMGADLNSDVLEEYLWWPDTALAADLWGESFSRALARFRPSSHPDIKKGLQELASVWELALGDLAKDHAKRLVDFKVMRA</sequence>
<dbReference type="AlphaFoldDB" id="A0A1X6NDF0"/>
<dbReference type="EMBL" id="KZ110592">
    <property type="protein sequence ID" value="OSX66560.1"/>
    <property type="molecule type" value="Genomic_DNA"/>
</dbReference>
<dbReference type="STRING" id="670580.A0A1X6NDF0"/>
<dbReference type="GeneID" id="36333509"/>
<evidence type="ECO:0000313" key="2">
    <source>
        <dbReference type="EMBL" id="OSX66560.1"/>
    </source>
</evidence>
<keyword evidence="3" id="KW-1185">Reference proteome</keyword>
<feature type="compositionally biased region" description="Basic residues" evidence="1">
    <location>
        <begin position="1"/>
        <end position="14"/>
    </location>
</feature>
<evidence type="ECO:0000313" key="3">
    <source>
        <dbReference type="Proteomes" id="UP000194127"/>
    </source>
</evidence>
<proteinExistence type="predicted"/>
<accession>A0A1X6NDF0</accession>
<evidence type="ECO:0000256" key="1">
    <source>
        <dbReference type="SAM" id="MobiDB-lite"/>
    </source>
</evidence>
<organism evidence="2 3">
    <name type="scientific">Postia placenta MAD-698-R-SB12</name>
    <dbReference type="NCBI Taxonomy" id="670580"/>
    <lineage>
        <taxon>Eukaryota</taxon>
        <taxon>Fungi</taxon>
        <taxon>Dikarya</taxon>
        <taxon>Basidiomycota</taxon>
        <taxon>Agaricomycotina</taxon>
        <taxon>Agaricomycetes</taxon>
        <taxon>Polyporales</taxon>
        <taxon>Adustoporiaceae</taxon>
        <taxon>Rhodonia</taxon>
    </lineage>
</organism>
<protein>
    <recommendedName>
        <fullName evidence="4">BTB domain-containing protein</fullName>
    </recommendedName>
</protein>
<reference evidence="2 3" key="1">
    <citation type="submission" date="2017-04" db="EMBL/GenBank/DDBJ databases">
        <title>Genome Sequence of the Model Brown-Rot Fungus Postia placenta SB12.</title>
        <authorList>
            <consortium name="DOE Joint Genome Institute"/>
            <person name="Gaskell J."/>
            <person name="Kersten P."/>
            <person name="Larrondo L.F."/>
            <person name="Canessa P."/>
            <person name="Martinez D."/>
            <person name="Hibbett D."/>
            <person name="Schmoll M."/>
            <person name="Kubicek C.P."/>
            <person name="Martinez A.T."/>
            <person name="Yadav J."/>
            <person name="Master E."/>
            <person name="Magnuson J.K."/>
            <person name="James T."/>
            <person name="Yaver D."/>
            <person name="Berka R."/>
            <person name="Labutti K."/>
            <person name="Lipzen A."/>
            <person name="Aerts A."/>
            <person name="Barry K."/>
            <person name="Henrissat B."/>
            <person name="Blanchette R."/>
            <person name="Grigoriev I."/>
            <person name="Cullen D."/>
        </authorList>
    </citation>
    <scope>NUCLEOTIDE SEQUENCE [LARGE SCALE GENOMIC DNA]</scope>
    <source>
        <strain evidence="2 3">MAD-698-R-SB12</strain>
    </source>
</reference>
<gene>
    <name evidence="2" type="ORF">POSPLADRAFT_1178025</name>
</gene>
<evidence type="ECO:0008006" key="4">
    <source>
        <dbReference type="Google" id="ProtNLM"/>
    </source>
</evidence>
<dbReference type="RefSeq" id="XP_024343354.1">
    <property type="nucleotide sequence ID" value="XM_024488560.1"/>
</dbReference>
<name>A0A1X6NDF0_9APHY</name>
<dbReference type="Proteomes" id="UP000194127">
    <property type="component" value="Unassembled WGS sequence"/>
</dbReference>